<dbReference type="STRING" id="593117.TGAM_0626"/>
<dbReference type="EMBL" id="CP001398">
    <property type="protein sequence ID" value="ACS33128.1"/>
    <property type="molecule type" value="Genomic_DNA"/>
</dbReference>
<reference evidence="2 3" key="1">
    <citation type="journal article" date="2007" name="Genome Biol.">
        <title>Genome analysis and genome-wide proteomics of Thermococcus gammatolerans, the most radioresistant organism known amongst the Archaea.</title>
        <authorList>
            <person name="Zivanovic Y."/>
            <person name="Armengaud J."/>
            <person name="Lagorce A."/>
            <person name="Leplat C."/>
            <person name="Guerin P."/>
            <person name="Dutertre M."/>
            <person name="Anthouard V."/>
            <person name="Forterre P."/>
            <person name="Wincker P."/>
            <person name="Confalonieri F."/>
        </authorList>
    </citation>
    <scope>NUCLEOTIDE SEQUENCE [LARGE SCALE GENOMIC DNA]</scope>
    <source>
        <strain evidence="3">DSM 15229 / JCM 11827 / EJ3</strain>
    </source>
</reference>
<evidence type="ECO:0000313" key="3">
    <source>
        <dbReference type="Proteomes" id="UP000001488"/>
    </source>
</evidence>
<evidence type="ECO:0000313" key="2">
    <source>
        <dbReference type="EMBL" id="ACS33128.1"/>
    </source>
</evidence>
<organism evidence="2 3">
    <name type="scientific">Thermococcus gammatolerans (strain DSM 15229 / JCM 11827 / EJ3)</name>
    <dbReference type="NCBI Taxonomy" id="593117"/>
    <lineage>
        <taxon>Archaea</taxon>
        <taxon>Methanobacteriati</taxon>
        <taxon>Methanobacteriota</taxon>
        <taxon>Thermococci</taxon>
        <taxon>Thermococcales</taxon>
        <taxon>Thermococcaceae</taxon>
        <taxon>Thermococcus</taxon>
    </lineage>
</organism>
<name>C5A4G6_THEGJ</name>
<keyword evidence="1" id="KW-0472">Membrane</keyword>
<dbReference type="AlphaFoldDB" id="C5A4G6"/>
<dbReference type="HOGENOM" id="CLU_1072077_0_0_2"/>
<evidence type="ECO:0008006" key="4">
    <source>
        <dbReference type="Google" id="ProtNLM"/>
    </source>
</evidence>
<gene>
    <name evidence="2" type="ordered locus">TGAM_0626</name>
</gene>
<feature type="transmembrane region" description="Helical" evidence="1">
    <location>
        <begin position="230"/>
        <end position="250"/>
    </location>
</feature>
<sequence length="259" mass="28807">MKPVGVEISSKRSLLAVMILLPLIIAGSAWYVMSEPISVGVTQRSFMTPPDQLNASLHRTLEGLGDFFYRVSDVQKDIFTKGLRVLLLGVFIGVTLVSSLILIRPLSDGTMAFEIGLVRDKKRVLLYRTAPIIVYSAYVSIILALFAYSVFPLKAGLPFDFDKGLWLFVVLFLSGMWGVTLTALVGFYTCEPAYPVIVSFLVSLTSFTGAGDLFFPYYRLLNALWVDVKLLNTWSIAGLGLLFVSAFIALHKFERGEYY</sequence>
<feature type="transmembrane region" description="Helical" evidence="1">
    <location>
        <begin position="12"/>
        <end position="33"/>
    </location>
</feature>
<protein>
    <recommendedName>
        <fullName evidence="4">ABC-type transport system, permease component</fullName>
    </recommendedName>
</protein>
<feature type="transmembrane region" description="Helical" evidence="1">
    <location>
        <begin position="166"/>
        <end position="189"/>
    </location>
</feature>
<evidence type="ECO:0000256" key="1">
    <source>
        <dbReference type="SAM" id="Phobius"/>
    </source>
</evidence>
<dbReference type="PaxDb" id="593117-TGAM_0626"/>
<feature type="transmembrane region" description="Helical" evidence="1">
    <location>
        <begin position="124"/>
        <end position="146"/>
    </location>
</feature>
<dbReference type="PATRIC" id="fig|593117.10.peg.624"/>
<feature type="transmembrane region" description="Helical" evidence="1">
    <location>
        <begin position="85"/>
        <end position="103"/>
    </location>
</feature>
<keyword evidence="1" id="KW-1133">Transmembrane helix</keyword>
<dbReference type="eggNOG" id="arCOG09826">
    <property type="taxonomic scope" value="Archaea"/>
</dbReference>
<accession>C5A4G6</accession>
<keyword evidence="3" id="KW-1185">Reference proteome</keyword>
<feature type="transmembrane region" description="Helical" evidence="1">
    <location>
        <begin position="196"/>
        <end position="218"/>
    </location>
</feature>
<dbReference type="KEGG" id="tga:TGAM_0626"/>
<dbReference type="Proteomes" id="UP000001488">
    <property type="component" value="Chromosome"/>
</dbReference>
<keyword evidence="1" id="KW-0812">Transmembrane</keyword>
<proteinExistence type="predicted"/>
<dbReference type="OrthoDB" id="374032at2157"/>